<reference evidence="1" key="1">
    <citation type="journal article" date="2021" name="PeerJ">
        <title>Extensive microbial diversity within the chicken gut microbiome revealed by metagenomics and culture.</title>
        <authorList>
            <person name="Gilroy R."/>
            <person name="Ravi A."/>
            <person name="Getino M."/>
            <person name="Pursley I."/>
            <person name="Horton D.L."/>
            <person name="Alikhan N.F."/>
            <person name="Baker D."/>
            <person name="Gharbi K."/>
            <person name="Hall N."/>
            <person name="Watson M."/>
            <person name="Adriaenssens E.M."/>
            <person name="Foster-Nyarko E."/>
            <person name="Jarju S."/>
            <person name="Secka A."/>
            <person name="Antonio M."/>
            <person name="Oren A."/>
            <person name="Chaudhuri R.R."/>
            <person name="La Ragione R."/>
            <person name="Hildebrand F."/>
            <person name="Pallen M.J."/>
        </authorList>
    </citation>
    <scope>NUCLEOTIDE SEQUENCE</scope>
    <source>
        <strain evidence="1">ChiSxjej1B13-11774</strain>
    </source>
</reference>
<protein>
    <submittedName>
        <fullName evidence="1">Uncharacterized protein</fullName>
    </submittedName>
</protein>
<evidence type="ECO:0000313" key="2">
    <source>
        <dbReference type="Proteomes" id="UP000824048"/>
    </source>
</evidence>
<comment type="caution">
    <text evidence="1">The sequence shown here is derived from an EMBL/GenBank/DDBJ whole genome shotgun (WGS) entry which is preliminary data.</text>
</comment>
<proteinExistence type="predicted"/>
<dbReference type="EMBL" id="DXBP01000056">
    <property type="protein sequence ID" value="HIZ42772.1"/>
    <property type="molecule type" value="Genomic_DNA"/>
</dbReference>
<name>A0A9D2JB45_9FIRM</name>
<evidence type="ECO:0000313" key="1">
    <source>
        <dbReference type="EMBL" id="HIZ42772.1"/>
    </source>
</evidence>
<gene>
    <name evidence="1" type="ORF">H9811_09445</name>
</gene>
<reference evidence="1" key="2">
    <citation type="submission" date="2021-04" db="EMBL/GenBank/DDBJ databases">
        <authorList>
            <person name="Gilroy R."/>
        </authorList>
    </citation>
    <scope>NUCLEOTIDE SEQUENCE</scope>
    <source>
        <strain evidence="1">ChiSxjej1B13-11774</strain>
    </source>
</reference>
<dbReference type="Proteomes" id="UP000824048">
    <property type="component" value="Unassembled WGS sequence"/>
</dbReference>
<dbReference type="AlphaFoldDB" id="A0A9D2JB45"/>
<organism evidence="1 2">
    <name type="scientific">Candidatus Gemmiger excrementigallinarum</name>
    <dbReference type="NCBI Taxonomy" id="2838609"/>
    <lineage>
        <taxon>Bacteria</taxon>
        <taxon>Bacillati</taxon>
        <taxon>Bacillota</taxon>
        <taxon>Clostridia</taxon>
        <taxon>Eubacteriales</taxon>
        <taxon>Gemmiger</taxon>
    </lineage>
</organism>
<sequence>MVFADPDQYGEYVVVTGGMRKTVTLNGKTLAEIPETFRNYSLTAQTQTGQGNPGHPEAAGPIKQIADHRRLCYTGNGLFPSGNHKQIRTKNDVLSNKTTYFPA</sequence>
<accession>A0A9D2JB45</accession>